<dbReference type="Proteomes" id="UP000582837">
    <property type="component" value="Unassembled WGS sequence"/>
</dbReference>
<gene>
    <name evidence="2" type="ORF">HNQ61_000108</name>
</gene>
<reference evidence="2 3" key="1">
    <citation type="submission" date="2020-08" db="EMBL/GenBank/DDBJ databases">
        <title>Genomic Encyclopedia of Type Strains, Phase IV (KMG-IV): sequencing the most valuable type-strain genomes for metagenomic binning, comparative biology and taxonomic classification.</title>
        <authorList>
            <person name="Goeker M."/>
        </authorList>
    </citation>
    <scope>NUCLEOTIDE SEQUENCE [LARGE SCALE GENOMIC DNA]</scope>
    <source>
        <strain evidence="2 3">DSM 29007</strain>
    </source>
</reference>
<feature type="coiled-coil region" evidence="1">
    <location>
        <begin position="389"/>
        <end position="416"/>
    </location>
</feature>
<dbReference type="RefSeq" id="WP_170030630.1">
    <property type="nucleotide sequence ID" value="NZ_JABDTL010000001.1"/>
</dbReference>
<dbReference type="PANTHER" id="PTHR18956:SF6">
    <property type="entry name" value="HYALURONAN MEDIATED MOTILITY RECEPTOR"/>
    <property type="match status" value="1"/>
</dbReference>
<organism evidence="2 3">
    <name type="scientific">Longimicrobium terrae</name>
    <dbReference type="NCBI Taxonomy" id="1639882"/>
    <lineage>
        <taxon>Bacteria</taxon>
        <taxon>Pseudomonadati</taxon>
        <taxon>Gemmatimonadota</taxon>
        <taxon>Longimicrobiia</taxon>
        <taxon>Longimicrobiales</taxon>
        <taxon>Longimicrobiaceae</taxon>
        <taxon>Longimicrobium</taxon>
    </lineage>
</organism>
<keyword evidence="2" id="KW-0547">Nucleotide-binding</keyword>
<dbReference type="GO" id="GO:0005524">
    <property type="term" value="F:ATP binding"/>
    <property type="evidence" value="ECO:0007669"/>
    <property type="project" value="UniProtKB-KW"/>
</dbReference>
<accession>A0A841GIX0</accession>
<feature type="coiled-coil region" evidence="1">
    <location>
        <begin position="793"/>
        <end position="827"/>
    </location>
</feature>
<keyword evidence="2" id="KW-0067">ATP-binding</keyword>
<protein>
    <submittedName>
        <fullName evidence="2">Energy-coupling factor transporter ATP-binding protein EcfA2</fullName>
    </submittedName>
</protein>
<keyword evidence="3" id="KW-1185">Reference proteome</keyword>
<dbReference type="Gene3D" id="3.40.50.300">
    <property type="entry name" value="P-loop containing nucleotide triphosphate hydrolases"/>
    <property type="match status" value="1"/>
</dbReference>
<name>A0A841GIX0_9BACT</name>
<dbReference type="SUPFAM" id="SSF52540">
    <property type="entry name" value="P-loop containing nucleoside triphosphate hydrolases"/>
    <property type="match status" value="1"/>
</dbReference>
<sequence>MQSDFFALTGMPPRMQALLDAMHAGDPDRWLPRRLILQNYWLFEEPEIFHFGRGNLMLTGQNESGKSTVLVTAITLVLDMMLTPDRVDTLGSSDRSIRYYLIGKDDAQEGSPNWHRERTAYIALEFERGASGVHQTIGIGLRSSRDWTNQKVERWGFVMDSTHRVEEDGFHLHQKGRPLRPGELRERLGSHGQVTDDQRTYKSAVNDALFGFQTVEDYERFLEMLHVVRTPKLGEGLSPRKVEALLKESLPPIQSDKIDAASEVFSRLDTIEEELKHLHDQLAVARELEAPQEAAVLARARQAASAYRQASREHADRQKKHGDLLARLDSARAEVARQTEARTELASERAEKDGTLTVLKDQFRLSEAFDIEERLRQVQAEQRTAFDAYEALRADRKRAQDAADREQAALGDAEQSWARQAARLGEKLHATRDAAARAHWPSLEQRAALAADALGTVNIDGSGAIASDLARSSIDGEARQRRAVIDAVRAAMDAVASATGRLDSARKASEVATRELNHADDRFRTAGREVETALAAATEAIAGWRESTAELRVPDEAFGAVMAAIEAYQPGSRPASILAPLQPAHDEAQEALRTEAQELGIIRRRHQTDAEQVDERLRRLSREADVEPERTPAQTAARRLLREHGIAHAPLFAAVDLAGPLATDAALASRVEAALLDAGLLDALVVPRADADRVRALLSAHGVGDRWIAPLDASADRVGFDDGGSSGAADWLVPVSSTDVSANDVAAALRTLGMMGGAGVVDADGGWRLGPLHGVTAAPAEARVRFLGETARREERRRRIEEARRQLADLREEIGRLGEALDGVQSRDRALAREWRAAHELPQPQTLHDRLLALRREEHERERRRTAAETAAETVENATRELQQRSAALERATDDAPWLRGRPRGEVDASAAALAEVLSIVRAIGEDVERLDELRRAYASRTRAHDALRLHVEELAPRIARASVGVQTLDAQLAALTEQLSRASVGREVLAEEIRALEQRLAAIERLDRDAEKSIDKNTGQIETLAAQEPDYADQLRSAFILLQSAEHGFRERIDAYPTLLEYADDARRSGLPKAMQRILHDVAPEAVDDEVRRAQQELNAAYARARGAFEEMSPTLDGDILRFTHELGEMRLDELYRTLEEQQARNETLLEDEDRRLIEQLMLRDVVDAIRDAIRNTRHWVSDINGILGRMKLFKGGIMRLHWDVRTRESADAFDPRRLDDLLSQRGIALDEARREELLEIFRTMVSDIRRRNREHELLEDYRTALLRMVDYTQWYTLTVQRKDESGRWVQLTKRLYGQGSGGRRTLDLLLPLIAAVSARLQSADRAAPRLVGFDEAFAGVDDRNAAEIYALLTELEFCWIMATEKATALGAEVRGSATYEMLADERTVAPVLSLWDGARRYEFIGDELIGMETSEGMGIGNRE</sequence>
<dbReference type="PANTHER" id="PTHR18956">
    <property type="entry name" value="HYALURONAN MEDIATED MOTILITY RECEPTOR"/>
    <property type="match status" value="1"/>
</dbReference>
<keyword evidence="1" id="KW-0175">Coiled coil</keyword>
<evidence type="ECO:0000313" key="2">
    <source>
        <dbReference type="EMBL" id="MBB6068497.1"/>
    </source>
</evidence>
<proteinExistence type="predicted"/>
<dbReference type="Pfam" id="PF13558">
    <property type="entry name" value="SbcC_Walker_B"/>
    <property type="match status" value="1"/>
</dbReference>
<feature type="coiled-coil region" evidence="1">
    <location>
        <begin position="987"/>
        <end position="1014"/>
    </location>
</feature>
<comment type="caution">
    <text evidence="2">The sequence shown here is derived from an EMBL/GenBank/DDBJ whole genome shotgun (WGS) entry which is preliminary data.</text>
</comment>
<dbReference type="InterPro" id="IPR027417">
    <property type="entry name" value="P-loop_NTPase"/>
</dbReference>
<dbReference type="InterPro" id="IPR026203">
    <property type="entry name" value="IHABP"/>
</dbReference>
<evidence type="ECO:0000256" key="1">
    <source>
        <dbReference type="SAM" id="Coils"/>
    </source>
</evidence>
<feature type="coiled-coil region" evidence="1">
    <location>
        <begin position="865"/>
        <end position="895"/>
    </location>
</feature>
<dbReference type="EMBL" id="JACHIA010000001">
    <property type="protein sequence ID" value="MBB6068497.1"/>
    <property type="molecule type" value="Genomic_DNA"/>
</dbReference>
<evidence type="ECO:0000313" key="3">
    <source>
        <dbReference type="Proteomes" id="UP000582837"/>
    </source>
</evidence>
<dbReference type="GO" id="GO:0005540">
    <property type="term" value="F:hyaluronic acid binding"/>
    <property type="evidence" value="ECO:0007669"/>
    <property type="project" value="InterPro"/>
</dbReference>